<comment type="caution">
    <text evidence="1">The sequence shown here is derived from an EMBL/GenBank/DDBJ whole genome shotgun (WGS) entry which is preliminary data.</text>
</comment>
<sequence>MPGREPPRGIRPPIKMRETYVVEPAPSHDGTPCLAAWTRDDVLELPEGWSLSDLPDFGRRPAWSIQVYDTTTTTTPKRAGDDREHLGKLARELHEETREEREARGRSAPDRLEVWGMPLPDDMPEDEKAARCKAHAVAEIASRDAAAAGDNNGNVGFPIPKVDVQQRWQRGIVIVDRPRELWDEGEGGFLVAYWDLRPDYLEALAQEYGGRHEEPDVSVFRYTRSELGALFGGLRGGIEAFYEHNCT</sequence>
<dbReference type="EMBL" id="CM047942">
    <property type="protein sequence ID" value="KAI9901086.1"/>
    <property type="molecule type" value="Genomic_DNA"/>
</dbReference>
<gene>
    <name evidence="1" type="ORF">N3K66_002903</name>
</gene>
<protein>
    <submittedName>
        <fullName evidence="1">Uncharacterized protein</fullName>
    </submittedName>
</protein>
<reference evidence="1" key="1">
    <citation type="submission" date="2022-10" db="EMBL/GenBank/DDBJ databases">
        <title>Complete Genome of Trichothecium roseum strain YXFP-22015, a Plant Pathogen Isolated from Citrus.</title>
        <authorList>
            <person name="Wang Y."/>
            <person name="Zhu L."/>
        </authorList>
    </citation>
    <scope>NUCLEOTIDE SEQUENCE</scope>
    <source>
        <strain evidence="1">YXFP-22015</strain>
    </source>
</reference>
<name>A0ACC0V590_9HYPO</name>
<keyword evidence="2" id="KW-1185">Reference proteome</keyword>
<accession>A0ACC0V590</accession>
<evidence type="ECO:0000313" key="2">
    <source>
        <dbReference type="Proteomes" id="UP001163324"/>
    </source>
</evidence>
<proteinExistence type="predicted"/>
<evidence type="ECO:0000313" key="1">
    <source>
        <dbReference type="EMBL" id="KAI9901086.1"/>
    </source>
</evidence>
<dbReference type="Proteomes" id="UP001163324">
    <property type="component" value="Chromosome 3"/>
</dbReference>
<organism evidence="1 2">
    <name type="scientific">Trichothecium roseum</name>
    <dbReference type="NCBI Taxonomy" id="47278"/>
    <lineage>
        <taxon>Eukaryota</taxon>
        <taxon>Fungi</taxon>
        <taxon>Dikarya</taxon>
        <taxon>Ascomycota</taxon>
        <taxon>Pezizomycotina</taxon>
        <taxon>Sordariomycetes</taxon>
        <taxon>Hypocreomycetidae</taxon>
        <taxon>Hypocreales</taxon>
        <taxon>Hypocreales incertae sedis</taxon>
        <taxon>Trichothecium</taxon>
    </lineage>
</organism>